<accession>K9EV13</accession>
<evidence type="ECO:0000259" key="9">
    <source>
        <dbReference type="PROSITE" id="PS50929"/>
    </source>
</evidence>
<dbReference type="InterPro" id="IPR003593">
    <property type="entry name" value="AAA+_ATPase"/>
</dbReference>
<organism evidence="10 11">
    <name type="scientific">Alloiococcus otitis ATCC 51267</name>
    <dbReference type="NCBI Taxonomy" id="883081"/>
    <lineage>
        <taxon>Bacteria</taxon>
        <taxon>Bacillati</taxon>
        <taxon>Bacillota</taxon>
        <taxon>Bacilli</taxon>
        <taxon>Lactobacillales</taxon>
        <taxon>Carnobacteriaceae</taxon>
        <taxon>Alloiococcus</taxon>
    </lineage>
</organism>
<keyword evidence="4" id="KW-0067">ATP-binding</keyword>
<keyword evidence="11" id="KW-1185">Reference proteome</keyword>
<dbReference type="GO" id="GO:0005524">
    <property type="term" value="F:ATP binding"/>
    <property type="evidence" value="ECO:0007669"/>
    <property type="project" value="UniProtKB-KW"/>
</dbReference>
<dbReference type="Proteomes" id="UP000009875">
    <property type="component" value="Unassembled WGS sequence"/>
</dbReference>
<dbReference type="Pfam" id="PF00664">
    <property type="entry name" value="ABC_membrane"/>
    <property type="match status" value="1"/>
</dbReference>
<dbReference type="GO" id="GO:0005886">
    <property type="term" value="C:plasma membrane"/>
    <property type="evidence" value="ECO:0007669"/>
    <property type="project" value="UniProtKB-SubCell"/>
</dbReference>
<dbReference type="Gene3D" id="1.20.1560.10">
    <property type="entry name" value="ABC transporter type 1, transmembrane domain"/>
    <property type="match status" value="1"/>
</dbReference>
<dbReference type="STRING" id="883081.HMPREF9698_01246"/>
<protein>
    <recommendedName>
        <fullName evidence="12">ABC transporter domain-containing protein</fullName>
    </recommendedName>
</protein>
<keyword evidence="3" id="KW-0547">Nucleotide-binding</keyword>
<dbReference type="SUPFAM" id="SSF90123">
    <property type="entry name" value="ABC transporter transmembrane region"/>
    <property type="match status" value="1"/>
</dbReference>
<gene>
    <name evidence="10" type="ORF">HMPREF9698_01246</name>
</gene>
<dbReference type="eggNOG" id="COG1132">
    <property type="taxonomic scope" value="Bacteria"/>
</dbReference>
<keyword evidence="5 7" id="KW-1133">Transmembrane helix</keyword>
<dbReference type="PROSITE" id="PS50893">
    <property type="entry name" value="ABC_TRANSPORTER_2"/>
    <property type="match status" value="1"/>
</dbReference>
<dbReference type="Gene3D" id="3.40.50.300">
    <property type="entry name" value="P-loop containing nucleotide triphosphate hydrolases"/>
    <property type="match status" value="1"/>
</dbReference>
<dbReference type="GO" id="GO:0016887">
    <property type="term" value="F:ATP hydrolysis activity"/>
    <property type="evidence" value="ECO:0007669"/>
    <property type="project" value="InterPro"/>
</dbReference>
<feature type="transmembrane region" description="Helical" evidence="7">
    <location>
        <begin position="60"/>
        <end position="80"/>
    </location>
</feature>
<evidence type="ECO:0000256" key="2">
    <source>
        <dbReference type="ARBA" id="ARBA00022692"/>
    </source>
</evidence>
<dbReference type="GO" id="GO:0034040">
    <property type="term" value="F:ATPase-coupled lipid transmembrane transporter activity"/>
    <property type="evidence" value="ECO:0007669"/>
    <property type="project" value="TreeGrafter"/>
</dbReference>
<evidence type="ECO:0000256" key="3">
    <source>
        <dbReference type="ARBA" id="ARBA00022741"/>
    </source>
</evidence>
<evidence type="ECO:0000313" key="11">
    <source>
        <dbReference type="Proteomes" id="UP000009875"/>
    </source>
</evidence>
<comment type="subcellular location">
    <subcellularLocation>
        <location evidence="1">Cell membrane</location>
        <topology evidence="1">Multi-pass membrane protein</topology>
    </subcellularLocation>
</comment>
<dbReference type="OrthoDB" id="1672195at2"/>
<evidence type="ECO:0000256" key="5">
    <source>
        <dbReference type="ARBA" id="ARBA00022989"/>
    </source>
</evidence>
<evidence type="ECO:0000256" key="6">
    <source>
        <dbReference type="ARBA" id="ARBA00023136"/>
    </source>
</evidence>
<feature type="transmembrane region" description="Helical" evidence="7">
    <location>
        <begin position="127"/>
        <end position="149"/>
    </location>
</feature>
<keyword evidence="6 7" id="KW-0472">Membrane</keyword>
<dbReference type="CDD" id="cd07346">
    <property type="entry name" value="ABC_6TM_exporters"/>
    <property type="match status" value="1"/>
</dbReference>
<dbReference type="GO" id="GO:0140359">
    <property type="term" value="F:ABC-type transporter activity"/>
    <property type="evidence" value="ECO:0007669"/>
    <property type="project" value="InterPro"/>
</dbReference>
<feature type="transmembrane region" description="Helical" evidence="7">
    <location>
        <begin position="241"/>
        <end position="263"/>
    </location>
</feature>
<dbReference type="Pfam" id="PF00005">
    <property type="entry name" value="ABC_tran"/>
    <property type="match status" value="1"/>
</dbReference>
<dbReference type="PATRIC" id="fig|883081.3.peg.1423"/>
<feature type="transmembrane region" description="Helical" evidence="7">
    <location>
        <begin position="155"/>
        <end position="173"/>
    </location>
</feature>
<keyword evidence="2 7" id="KW-0812">Transmembrane</keyword>
<evidence type="ECO:0000256" key="1">
    <source>
        <dbReference type="ARBA" id="ARBA00004651"/>
    </source>
</evidence>
<dbReference type="InterPro" id="IPR036640">
    <property type="entry name" value="ABC1_TM_sf"/>
</dbReference>
<dbReference type="SUPFAM" id="SSF52540">
    <property type="entry name" value="P-loop containing nucleoside triphosphate hydrolases"/>
    <property type="match status" value="1"/>
</dbReference>
<dbReference type="InterPro" id="IPR039421">
    <property type="entry name" value="Type_1_exporter"/>
</dbReference>
<dbReference type="RefSeq" id="WP_003778837.1">
    <property type="nucleotide sequence ID" value="NZ_JH992961.1"/>
</dbReference>
<dbReference type="HOGENOM" id="CLU_000604_84_3_9"/>
<comment type="caution">
    <text evidence="10">The sequence shown here is derived from an EMBL/GenBank/DDBJ whole genome shotgun (WGS) entry which is preliminary data.</text>
</comment>
<dbReference type="AlphaFoldDB" id="K9EV13"/>
<dbReference type="PROSITE" id="PS50929">
    <property type="entry name" value="ABC_TM1F"/>
    <property type="match status" value="1"/>
</dbReference>
<feature type="transmembrane region" description="Helical" evidence="7">
    <location>
        <begin position="20"/>
        <end position="40"/>
    </location>
</feature>
<evidence type="ECO:0000259" key="8">
    <source>
        <dbReference type="PROSITE" id="PS50893"/>
    </source>
</evidence>
<name>K9EV13_9LACT</name>
<dbReference type="PANTHER" id="PTHR24221">
    <property type="entry name" value="ATP-BINDING CASSETTE SUB-FAMILY B"/>
    <property type="match status" value="1"/>
</dbReference>
<evidence type="ECO:0000256" key="7">
    <source>
        <dbReference type="SAM" id="Phobius"/>
    </source>
</evidence>
<proteinExistence type="predicted"/>
<dbReference type="PANTHER" id="PTHR24221:SF654">
    <property type="entry name" value="ATP-BINDING CASSETTE SUB-FAMILY B MEMBER 6"/>
    <property type="match status" value="1"/>
</dbReference>
<reference evidence="10 11" key="1">
    <citation type="submission" date="2012-09" db="EMBL/GenBank/DDBJ databases">
        <title>The Genome Sequence of Alloiococcus otitis ATCC 51267.</title>
        <authorList>
            <consortium name="The Broad Institute Genome Sequencing Platform"/>
            <person name="Earl A."/>
            <person name="Ward D."/>
            <person name="Feldgarden M."/>
            <person name="Gevers D."/>
            <person name="Huys G."/>
            <person name="Walker B."/>
            <person name="Young S.K."/>
            <person name="Zeng Q."/>
            <person name="Gargeya S."/>
            <person name="Fitzgerald M."/>
            <person name="Haas B."/>
            <person name="Abouelleil A."/>
            <person name="Alvarado L."/>
            <person name="Arachchi H.M."/>
            <person name="Berlin A.M."/>
            <person name="Chapman S.B."/>
            <person name="Goldberg J."/>
            <person name="Griggs A."/>
            <person name="Gujja S."/>
            <person name="Hansen M."/>
            <person name="Howarth C."/>
            <person name="Imamovic A."/>
            <person name="Larimer J."/>
            <person name="McCowen C."/>
            <person name="Montmayeur A."/>
            <person name="Murphy C."/>
            <person name="Neiman D."/>
            <person name="Pearson M."/>
            <person name="Priest M."/>
            <person name="Roberts A."/>
            <person name="Saif S."/>
            <person name="Shea T."/>
            <person name="Sisk P."/>
            <person name="Sykes S."/>
            <person name="Wortman J."/>
            <person name="Nusbaum C."/>
            <person name="Birren B."/>
        </authorList>
    </citation>
    <scope>NUCLEOTIDE SEQUENCE [LARGE SCALE GENOMIC DNA]</scope>
    <source>
        <strain evidence="10 11">ATCC 51267</strain>
    </source>
</reference>
<evidence type="ECO:0008006" key="12">
    <source>
        <dbReference type="Google" id="ProtNLM"/>
    </source>
</evidence>
<dbReference type="SMART" id="SM00382">
    <property type="entry name" value="AAA"/>
    <property type="match status" value="1"/>
</dbReference>
<dbReference type="InterPro" id="IPR011527">
    <property type="entry name" value="ABC1_TM_dom"/>
</dbReference>
<dbReference type="InterPro" id="IPR027417">
    <property type="entry name" value="P-loop_NTPase"/>
</dbReference>
<sequence length="529" mass="59944">MKNILKDVHSLYHSKKSLIIFLLLFGVVMALDSIVTPHYLGIFTDYMASFQYTEVPIILLQWGLLLIVINLGSLLFQYFASRIRQETNKDLKEMVFLQAYLPGNEIVNNNEYITSILQDVKQIETSFVNSFISFIYCILQGLLALAFVLNVNLQVGLVFILLGFIPTMIPKLTEKWLQTSTNNWQIQNRLYTQVMEDGLRGKQLIKRFNASKLMYRRVQNKLIEEQKAYFSMDFCQKTSSFLVGLLYNVTVILSLAYGAFVVINGSLSIGELITVYMAADRVVSPLISLASFYSAMVASHPLLDKILNPNPIRKRISPPSFTEQDALIELNNVSIGYGNKLLSSNINLQINHGDRVLIQGPSGSGKSTLIKALLNEIEVLKGQILYNESLRDGNLYNHFALVEQKPFIFQDTLRFNLTLGQAIDDDLILKVLNEVGLEKLASLEELDNVISLENNQLSGGETKRLEVARSLLYNKKVLIVDEALSGLDNDRAKQLNELIVNYPGTIINIEHHIDDTIRSKYNKRYSIQN</sequence>
<dbReference type="InterPro" id="IPR003439">
    <property type="entry name" value="ABC_transporter-like_ATP-bd"/>
</dbReference>
<dbReference type="EMBL" id="AGXA01000027">
    <property type="protein sequence ID" value="EKU93050.1"/>
    <property type="molecule type" value="Genomic_DNA"/>
</dbReference>
<evidence type="ECO:0000256" key="4">
    <source>
        <dbReference type="ARBA" id="ARBA00022840"/>
    </source>
</evidence>
<feature type="domain" description="ABC transporter" evidence="8">
    <location>
        <begin position="328"/>
        <end position="529"/>
    </location>
</feature>
<feature type="domain" description="ABC transmembrane type-1" evidence="9">
    <location>
        <begin position="20"/>
        <end position="298"/>
    </location>
</feature>
<evidence type="ECO:0000313" key="10">
    <source>
        <dbReference type="EMBL" id="EKU93050.1"/>
    </source>
</evidence>